<reference evidence="1" key="1">
    <citation type="submission" date="2022-08" db="EMBL/GenBank/DDBJ databases">
        <title>Genome Sequence of Lecanicillium fungicola.</title>
        <authorList>
            <person name="Buettner E."/>
        </authorList>
    </citation>
    <scope>NUCLEOTIDE SEQUENCE</scope>
    <source>
        <strain evidence="1">Babe33</strain>
    </source>
</reference>
<proteinExistence type="predicted"/>
<dbReference type="Proteomes" id="UP001143910">
    <property type="component" value="Unassembled WGS sequence"/>
</dbReference>
<sequence>MAEFQVSRTVAVLPLSLYVLAMGFGPVLGGPLSETLGRYPVYVAMLPLGTLFTLGSGLTHNFKALCFLRFMAGFTWGPIMAIGPGSINDTYLPEFRGPASALYILMPFLGPGFGPVIGSFVVNRKGWRWTQWTLIFMAIVTIILIPLGAETFHPVLKRRLAKKRDQPIPPQPSLSIKVRTFVQVALIRPIMMLLAEPIVTFLSLYVAVNFEHRLYAAMIGSFGPPIGLFWFAWTARTNIYWASPVAAIIPFAWGNLCIFISGVSYMVDTYSGDVVASGAAANSLARYGLAAAFPLFTIQMFEKLGIQWAGSLLGFLSVGLLPIPWVLFKFGPSIRALSRYETASYD</sequence>
<protein>
    <submittedName>
        <fullName evidence="1">Uncharacterized protein</fullName>
    </submittedName>
</protein>
<evidence type="ECO:0000313" key="1">
    <source>
        <dbReference type="EMBL" id="KAJ2975454.1"/>
    </source>
</evidence>
<accession>A0ACC1N959</accession>
<organism evidence="1 2">
    <name type="scientific">Zarea fungicola</name>
    <dbReference type="NCBI Taxonomy" id="93591"/>
    <lineage>
        <taxon>Eukaryota</taxon>
        <taxon>Fungi</taxon>
        <taxon>Dikarya</taxon>
        <taxon>Ascomycota</taxon>
        <taxon>Pezizomycotina</taxon>
        <taxon>Sordariomycetes</taxon>
        <taxon>Hypocreomycetidae</taxon>
        <taxon>Hypocreales</taxon>
        <taxon>Cordycipitaceae</taxon>
        <taxon>Zarea</taxon>
    </lineage>
</organism>
<comment type="caution">
    <text evidence="1">The sequence shown here is derived from an EMBL/GenBank/DDBJ whole genome shotgun (WGS) entry which is preliminary data.</text>
</comment>
<evidence type="ECO:0000313" key="2">
    <source>
        <dbReference type="Proteomes" id="UP001143910"/>
    </source>
</evidence>
<dbReference type="EMBL" id="JANJQO010000706">
    <property type="protein sequence ID" value="KAJ2975454.1"/>
    <property type="molecule type" value="Genomic_DNA"/>
</dbReference>
<name>A0ACC1N959_9HYPO</name>
<keyword evidence="2" id="KW-1185">Reference proteome</keyword>
<gene>
    <name evidence="1" type="ORF">NQ176_g5509</name>
</gene>